<sequence>MSSSRPTSTTTSGVGSKGGQSSKPKSDTPSSAAPVLSKCDPNIPTSSSDCLGSAIQLPHGEPQGHLARQDDPARYVRSLLDDMQSRFENMSQQILSKIDTFGSKVDALEAEISELMNEAGAEFEDEVLGKSEGKGKEVLSEKITLDSEA</sequence>
<proteinExistence type="inferred from homology"/>
<dbReference type="GO" id="GO:0005829">
    <property type="term" value="C:cytosol"/>
    <property type="evidence" value="ECO:0007669"/>
    <property type="project" value="TreeGrafter"/>
</dbReference>
<accession>W7UC05</accession>
<dbReference type="AlphaFoldDB" id="W7UC05"/>
<feature type="coiled-coil region" evidence="2">
    <location>
        <begin position="98"/>
        <end position="125"/>
    </location>
</feature>
<dbReference type="PANTHER" id="PTHR19424:SF0">
    <property type="entry name" value="HEAT SHOCK FACTOR BINDING PROTEIN 1"/>
    <property type="match status" value="1"/>
</dbReference>
<organism evidence="4 5">
    <name type="scientific">Nannochloropsis gaditana</name>
    <dbReference type="NCBI Taxonomy" id="72520"/>
    <lineage>
        <taxon>Eukaryota</taxon>
        <taxon>Sar</taxon>
        <taxon>Stramenopiles</taxon>
        <taxon>Ochrophyta</taxon>
        <taxon>Eustigmatophyceae</taxon>
        <taxon>Eustigmatales</taxon>
        <taxon>Monodopsidaceae</taxon>
        <taxon>Nannochloropsis</taxon>
    </lineage>
</organism>
<protein>
    <submittedName>
        <fullName evidence="4">Hsbp1-like protein</fullName>
    </submittedName>
</protein>
<reference evidence="4 5" key="1">
    <citation type="journal article" date="2014" name="Mol. Plant">
        <title>Chromosome Scale Genome Assembly and Transcriptome Profiling of Nannochloropsis gaditana in Nitrogen Depletion.</title>
        <authorList>
            <person name="Corteggiani Carpinelli E."/>
            <person name="Telatin A."/>
            <person name="Vitulo N."/>
            <person name="Forcato C."/>
            <person name="D'Angelo M."/>
            <person name="Schiavon R."/>
            <person name="Vezzi A."/>
            <person name="Giacometti G.M."/>
            <person name="Morosinotto T."/>
            <person name="Valle G."/>
        </authorList>
    </citation>
    <scope>NUCLEOTIDE SEQUENCE [LARGE SCALE GENOMIC DNA]</scope>
    <source>
        <strain evidence="4 5">B-31</strain>
    </source>
</reference>
<dbReference type="EMBL" id="AZIL01000038">
    <property type="protein sequence ID" value="EWM30316.1"/>
    <property type="molecule type" value="Genomic_DNA"/>
</dbReference>
<dbReference type="GO" id="GO:0003714">
    <property type="term" value="F:transcription corepressor activity"/>
    <property type="evidence" value="ECO:0007669"/>
    <property type="project" value="InterPro"/>
</dbReference>
<dbReference type="Pfam" id="PF06825">
    <property type="entry name" value="HSBP1"/>
    <property type="match status" value="1"/>
</dbReference>
<dbReference type="InterPro" id="IPR009643">
    <property type="entry name" value="HS1-bd"/>
</dbReference>
<feature type="region of interest" description="Disordered" evidence="3">
    <location>
        <begin position="1"/>
        <end position="68"/>
    </location>
</feature>
<feature type="compositionally biased region" description="Low complexity" evidence="3">
    <location>
        <begin position="1"/>
        <end position="23"/>
    </location>
</feature>
<dbReference type="GO" id="GO:0005634">
    <property type="term" value="C:nucleus"/>
    <property type="evidence" value="ECO:0007669"/>
    <property type="project" value="TreeGrafter"/>
</dbReference>
<dbReference type="Gene3D" id="1.20.5.430">
    <property type="match status" value="1"/>
</dbReference>
<dbReference type="OrthoDB" id="4159489at2759"/>
<comment type="similarity">
    <text evidence="1">Belongs to the HSBP1 family.</text>
</comment>
<dbReference type="PANTHER" id="PTHR19424">
    <property type="entry name" value="HEAT SHOCK FACTOR BINDING PROTEIN 1"/>
    <property type="match status" value="1"/>
</dbReference>
<dbReference type="Proteomes" id="UP000019335">
    <property type="component" value="Chromosome 1"/>
</dbReference>
<evidence type="ECO:0000256" key="2">
    <source>
        <dbReference type="SAM" id="Coils"/>
    </source>
</evidence>
<evidence type="ECO:0000256" key="3">
    <source>
        <dbReference type="SAM" id="MobiDB-lite"/>
    </source>
</evidence>
<gene>
    <name evidence="4" type="ORF">Naga_100003g50</name>
</gene>
<comment type="caution">
    <text evidence="4">The sequence shown here is derived from an EMBL/GenBank/DDBJ whole genome shotgun (WGS) entry which is preliminary data.</text>
</comment>
<evidence type="ECO:0000256" key="1">
    <source>
        <dbReference type="ARBA" id="ARBA00006349"/>
    </source>
</evidence>
<keyword evidence="5" id="KW-1185">Reference proteome</keyword>
<evidence type="ECO:0000313" key="5">
    <source>
        <dbReference type="Proteomes" id="UP000019335"/>
    </source>
</evidence>
<dbReference type="GO" id="GO:0070370">
    <property type="term" value="P:cellular heat acclimation"/>
    <property type="evidence" value="ECO:0007669"/>
    <property type="project" value="TreeGrafter"/>
</dbReference>
<evidence type="ECO:0000313" key="4">
    <source>
        <dbReference type="EMBL" id="EWM30316.1"/>
    </source>
</evidence>
<name>W7UC05_9STRA</name>
<keyword evidence="2" id="KW-0175">Coiled coil</keyword>